<keyword evidence="2" id="KW-1185">Reference proteome</keyword>
<evidence type="ECO:0000313" key="1">
    <source>
        <dbReference type="EMBL" id="GAA1606035.1"/>
    </source>
</evidence>
<comment type="caution">
    <text evidence="1">The sequence shown here is derived from an EMBL/GenBank/DDBJ whole genome shotgun (WGS) entry which is preliminary data.</text>
</comment>
<accession>A0ABP4QBN1</accession>
<dbReference type="Proteomes" id="UP001500393">
    <property type="component" value="Unassembled WGS sequence"/>
</dbReference>
<gene>
    <name evidence="1" type="ORF">GCM10009789_70270</name>
</gene>
<dbReference type="EMBL" id="BAAAOS010000055">
    <property type="protein sequence ID" value="GAA1606035.1"/>
    <property type="molecule type" value="Genomic_DNA"/>
</dbReference>
<protein>
    <submittedName>
        <fullName evidence="1">Uncharacterized protein</fullName>
    </submittedName>
</protein>
<organism evidence="1 2">
    <name type="scientific">Kribbella sancticallisti</name>
    <dbReference type="NCBI Taxonomy" id="460087"/>
    <lineage>
        <taxon>Bacteria</taxon>
        <taxon>Bacillati</taxon>
        <taxon>Actinomycetota</taxon>
        <taxon>Actinomycetes</taxon>
        <taxon>Propionibacteriales</taxon>
        <taxon>Kribbellaceae</taxon>
        <taxon>Kribbella</taxon>
    </lineage>
</organism>
<reference evidence="2" key="1">
    <citation type="journal article" date="2019" name="Int. J. Syst. Evol. Microbiol.">
        <title>The Global Catalogue of Microorganisms (GCM) 10K type strain sequencing project: providing services to taxonomists for standard genome sequencing and annotation.</title>
        <authorList>
            <consortium name="The Broad Institute Genomics Platform"/>
            <consortium name="The Broad Institute Genome Sequencing Center for Infectious Disease"/>
            <person name="Wu L."/>
            <person name="Ma J."/>
        </authorList>
    </citation>
    <scope>NUCLEOTIDE SEQUENCE [LARGE SCALE GENOMIC DNA]</scope>
    <source>
        <strain evidence="2">JCM 14969</strain>
    </source>
</reference>
<name>A0ABP4QBN1_9ACTN</name>
<sequence>MVRAGSRGLGGAAKVAPGKDLRVVLAPGTDVRVVSRLGRGSNPAR</sequence>
<evidence type="ECO:0000313" key="2">
    <source>
        <dbReference type="Proteomes" id="UP001500393"/>
    </source>
</evidence>
<proteinExistence type="predicted"/>